<dbReference type="PANTHER" id="PTHR43501:SF1">
    <property type="entry name" value="CYTOSOL NON-SPECIFIC DIPEPTIDASE"/>
    <property type="match status" value="1"/>
</dbReference>
<evidence type="ECO:0000256" key="8">
    <source>
        <dbReference type="ARBA" id="ARBA00023285"/>
    </source>
</evidence>
<dbReference type="GO" id="GO:0046872">
    <property type="term" value="F:metal ion binding"/>
    <property type="evidence" value="ECO:0007669"/>
    <property type="project" value="UniProtKB-KW"/>
</dbReference>
<dbReference type="PRINTS" id="PR00934">
    <property type="entry name" value="XHISDIPTASE"/>
</dbReference>
<evidence type="ECO:0000256" key="6">
    <source>
        <dbReference type="ARBA" id="ARBA00022833"/>
    </source>
</evidence>
<evidence type="ECO:0000256" key="12">
    <source>
        <dbReference type="ARBA" id="ARBA00061423"/>
    </source>
</evidence>
<evidence type="ECO:0000256" key="14">
    <source>
        <dbReference type="ARBA" id="ARBA00075285"/>
    </source>
</evidence>
<feature type="domain" description="Peptidase M20 dimerisation" evidence="18">
    <location>
        <begin position="215"/>
        <end position="291"/>
    </location>
</feature>
<evidence type="ECO:0000256" key="11">
    <source>
        <dbReference type="ARBA" id="ARBA00044252"/>
    </source>
</evidence>
<dbReference type="GO" id="GO:0006508">
    <property type="term" value="P:proteolysis"/>
    <property type="evidence" value="ECO:0007669"/>
    <property type="project" value="UniProtKB-KW"/>
</dbReference>
<keyword evidence="8" id="KW-0170">Cobalt</keyword>
<keyword evidence="6" id="KW-0862">Zinc</keyword>
<evidence type="ECO:0000256" key="2">
    <source>
        <dbReference type="ARBA" id="ARBA00001947"/>
    </source>
</evidence>
<dbReference type="GO" id="GO:0070573">
    <property type="term" value="F:metallodipeptidase activity"/>
    <property type="evidence" value="ECO:0007669"/>
    <property type="project" value="TreeGrafter"/>
</dbReference>
<dbReference type="SUPFAM" id="SSF53187">
    <property type="entry name" value="Zn-dependent exopeptidases"/>
    <property type="match status" value="1"/>
</dbReference>
<evidence type="ECO:0000256" key="13">
    <source>
        <dbReference type="ARBA" id="ARBA00071271"/>
    </source>
</evidence>
<keyword evidence="4" id="KW-0479">Metal-binding</keyword>
<evidence type="ECO:0000256" key="17">
    <source>
        <dbReference type="ARBA" id="ARBA00078074"/>
    </source>
</evidence>
<evidence type="ECO:0000256" key="4">
    <source>
        <dbReference type="ARBA" id="ARBA00022723"/>
    </source>
</evidence>
<dbReference type="FunFam" id="3.40.630.10:FF:000018">
    <property type="entry name" value="Aminoacyl-histidine dipeptidase PepD"/>
    <property type="match status" value="1"/>
</dbReference>
<dbReference type="PANTHER" id="PTHR43501">
    <property type="entry name" value="CYTOSOL NON-SPECIFIC DIPEPTIDASE"/>
    <property type="match status" value="1"/>
</dbReference>
<accession>A0A2S4JH41</accession>
<evidence type="ECO:0000256" key="1">
    <source>
        <dbReference type="ARBA" id="ARBA00001941"/>
    </source>
</evidence>
<keyword evidence="20" id="KW-1185">Reference proteome</keyword>
<dbReference type="RefSeq" id="WP_103680921.1">
    <property type="nucleotide sequence ID" value="NZ_LPWH01000117.1"/>
</dbReference>
<dbReference type="AlphaFoldDB" id="A0A2S4JH41"/>
<evidence type="ECO:0000313" key="19">
    <source>
        <dbReference type="EMBL" id="POQ98730.1"/>
    </source>
</evidence>
<dbReference type="FunFam" id="3.40.630.10:FF:000015">
    <property type="entry name" value="Aminoacyl-histidine dipeptidase PepD"/>
    <property type="match status" value="1"/>
</dbReference>
<dbReference type="InterPro" id="IPR002933">
    <property type="entry name" value="Peptidase_M20"/>
</dbReference>
<dbReference type="InterPro" id="IPR001160">
    <property type="entry name" value="Peptidase_M20C"/>
</dbReference>
<comment type="similarity">
    <text evidence="12">Belongs to the peptidase M20C family.</text>
</comment>
<name>A0A2S4JH41_9SPIO</name>
<comment type="caution">
    <text evidence="19">The sequence shown here is derived from an EMBL/GenBank/DDBJ whole genome shotgun (WGS) entry which is preliminary data.</text>
</comment>
<dbReference type="Pfam" id="PF01546">
    <property type="entry name" value="Peptidase_M20"/>
    <property type="match status" value="1"/>
</dbReference>
<evidence type="ECO:0000313" key="20">
    <source>
        <dbReference type="Proteomes" id="UP000237350"/>
    </source>
</evidence>
<dbReference type="GO" id="GO:0005829">
    <property type="term" value="C:cytosol"/>
    <property type="evidence" value="ECO:0007669"/>
    <property type="project" value="TreeGrafter"/>
</dbReference>
<keyword evidence="5" id="KW-0378">Hydrolase</keyword>
<dbReference type="Gene3D" id="3.40.630.10">
    <property type="entry name" value="Zn peptidases"/>
    <property type="match status" value="2"/>
</dbReference>
<comment type="cofactor">
    <cofactor evidence="2">
        <name>Zn(2+)</name>
        <dbReference type="ChEBI" id="CHEBI:29105"/>
    </cofactor>
</comment>
<dbReference type="EC" id="3.4.13.18" evidence="10"/>
<comment type="cofactor">
    <cofactor evidence="1">
        <name>Co(2+)</name>
        <dbReference type="ChEBI" id="CHEBI:48828"/>
    </cofactor>
</comment>
<evidence type="ECO:0000256" key="5">
    <source>
        <dbReference type="ARBA" id="ARBA00022801"/>
    </source>
</evidence>
<evidence type="ECO:0000256" key="9">
    <source>
        <dbReference type="ARBA" id="ARBA00036421"/>
    </source>
</evidence>
<protein>
    <recommendedName>
        <fullName evidence="13">Cytosol non-specific dipeptidase</fullName>
        <ecNumber evidence="10">3.4.13.18</ecNumber>
    </recommendedName>
    <alternativeName>
        <fullName evidence="16">Aminoacyl-histidine dipeptidase</fullName>
    </alternativeName>
    <alternativeName>
        <fullName evidence="15">Beta-alanyl-histidine dipeptidase</fullName>
    </alternativeName>
    <alternativeName>
        <fullName evidence="14">Carnosinase</fullName>
    </alternativeName>
    <alternativeName>
        <fullName evidence="11">Peptidase D</fullName>
    </alternativeName>
    <alternativeName>
        <fullName evidence="17">Xaa-His dipeptidase</fullName>
    </alternativeName>
</protein>
<dbReference type="Proteomes" id="UP000237350">
    <property type="component" value="Unassembled WGS sequence"/>
</dbReference>
<evidence type="ECO:0000256" key="7">
    <source>
        <dbReference type="ARBA" id="ARBA00023049"/>
    </source>
</evidence>
<dbReference type="OrthoDB" id="9773892at2"/>
<proteinExistence type="inferred from homology"/>
<comment type="catalytic activity">
    <reaction evidence="9">
        <text>Hydrolysis of dipeptides, preferentially hydrophobic dipeptides including prolyl amino acids.</text>
        <dbReference type="EC" id="3.4.13.18"/>
    </reaction>
</comment>
<organism evidence="19 20">
    <name type="scientific">Alkalispirochaeta sphaeroplastigenens</name>
    <dbReference type="NCBI Taxonomy" id="1187066"/>
    <lineage>
        <taxon>Bacteria</taxon>
        <taxon>Pseudomonadati</taxon>
        <taxon>Spirochaetota</taxon>
        <taxon>Spirochaetia</taxon>
        <taxon>Spirochaetales</taxon>
        <taxon>Spirochaetaceae</taxon>
        <taxon>Alkalispirochaeta</taxon>
    </lineage>
</organism>
<keyword evidence="3" id="KW-0645">Protease</keyword>
<evidence type="ECO:0000256" key="3">
    <source>
        <dbReference type="ARBA" id="ARBA00022670"/>
    </source>
</evidence>
<dbReference type="NCBIfam" id="TIGR01893">
    <property type="entry name" value="aa-his-dipept"/>
    <property type="match status" value="1"/>
</dbReference>
<evidence type="ECO:0000256" key="16">
    <source>
        <dbReference type="ARBA" id="ARBA00077688"/>
    </source>
</evidence>
<gene>
    <name evidence="19" type="ORF">AU468_11860</name>
</gene>
<evidence type="ECO:0000259" key="18">
    <source>
        <dbReference type="Pfam" id="PF07687"/>
    </source>
</evidence>
<dbReference type="CDD" id="cd03890">
    <property type="entry name" value="M20_pepD"/>
    <property type="match status" value="1"/>
</dbReference>
<dbReference type="InterPro" id="IPR011650">
    <property type="entry name" value="Peptidase_M20_dimer"/>
</dbReference>
<evidence type="ECO:0000256" key="15">
    <source>
        <dbReference type="ARBA" id="ARBA00076004"/>
    </source>
</evidence>
<dbReference type="Pfam" id="PF07687">
    <property type="entry name" value="M20_dimer"/>
    <property type="match status" value="1"/>
</dbReference>
<keyword evidence="7" id="KW-0482">Metalloprotease</keyword>
<dbReference type="PIRSF" id="PIRSF016599">
    <property type="entry name" value="Xaa-His_dipept"/>
    <property type="match status" value="1"/>
</dbReference>
<evidence type="ECO:0000256" key="10">
    <source>
        <dbReference type="ARBA" id="ARBA00038976"/>
    </source>
</evidence>
<sequence>MSSVIDGLEPQEVWKFFAEISAIPRESGKEEKIRNYVLEKARLWGLPSRRDTIGNVVVEKPASPGYEDLPVTVLQGHLDMVCEQNRGTGHDFDRQGIELVRQGEWLRANNTTLGADNGIAVAMMLALLGGNEPLGPLECLFTVDEETGLTGALEMDPSLITGRVLINLDSEEEGYFYIGCAGGCNTYMELPLVRESFPQGSPQNRAPWGARLEITGLQGGHSGMDIHEGRGNSLALGARILAVLRQEFPEVMVSSLSGGGKHNAIPRELLVDLACTGAGGTDREQVQRLVARQEEILRQELGSLEPGLEVSLKEADLPELVLTPSCCDRVIQLLLAIPRGVLGMSRDVPGLVETSNNLAAVDVSGDRLLVLTSQRSSRNSLIDWAALHVAAPARLAGASVRVGEWYPAWTPNAESPLLERAVQVYRELRGQDPQIRAVHAGLECGVIRDRVGEMDMISLGPDLVGVHTPEEKLHIASTGRTWEFLLKFLQSLG</sequence>
<dbReference type="EMBL" id="LPWH01000117">
    <property type="protein sequence ID" value="POQ98730.1"/>
    <property type="molecule type" value="Genomic_DNA"/>
</dbReference>
<reference evidence="20" key="1">
    <citation type="submission" date="2015-12" db="EMBL/GenBank/DDBJ databases">
        <authorList>
            <person name="Lodha T.D."/>
            <person name="Chintalapati S."/>
            <person name="Chintalapati V.R."/>
            <person name="Sravanthi T."/>
        </authorList>
    </citation>
    <scope>NUCLEOTIDE SEQUENCE [LARGE SCALE GENOMIC DNA]</scope>
    <source>
        <strain evidence="20">JC133</strain>
    </source>
</reference>